<keyword evidence="3" id="KW-1185">Reference proteome</keyword>
<evidence type="ECO:0000313" key="3">
    <source>
        <dbReference type="Proteomes" id="UP000053097"/>
    </source>
</evidence>
<organism evidence="2 3">
    <name type="scientific">Ooceraea biroi</name>
    <name type="common">Clonal raider ant</name>
    <name type="synonym">Cerapachys biroi</name>
    <dbReference type="NCBI Taxonomy" id="2015173"/>
    <lineage>
        <taxon>Eukaryota</taxon>
        <taxon>Metazoa</taxon>
        <taxon>Ecdysozoa</taxon>
        <taxon>Arthropoda</taxon>
        <taxon>Hexapoda</taxon>
        <taxon>Insecta</taxon>
        <taxon>Pterygota</taxon>
        <taxon>Neoptera</taxon>
        <taxon>Endopterygota</taxon>
        <taxon>Hymenoptera</taxon>
        <taxon>Apocrita</taxon>
        <taxon>Aculeata</taxon>
        <taxon>Formicoidea</taxon>
        <taxon>Formicidae</taxon>
        <taxon>Dorylinae</taxon>
        <taxon>Ooceraea</taxon>
    </lineage>
</organism>
<dbReference type="Proteomes" id="UP000053097">
    <property type="component" value="Unassembled WGS sequence"/>
</dbReference>
<protein>
    <submittedName>
        <fullName evidence="2">Protein stoned-A</fullName>
    </submittedName>
</protein>
<gene>
    <name evidence="2" type="ORF">X777_02882</name>
</gene>
<feature type="region of interest" description="Disordered" evidence="1">
    <location>
        <begin position="84"/>
        <end position="169"/>
    </location>
</feature>
<proteinExistence type="predicted"/>
<evidence type="ECO:0000256" key="1">
    <source>
        <dbReference type="SAM" id="MobiDB-lite"/>
    </source>
</evidence>
<feature type="compositionally biased region" description="Acidic residues" evidence="1">
    <location>
        <begin position="152"/>
        <end position="169"/>
    </location>
</feature>
<dbReference type="AlphaFoldDB" id="A0A026WMC5"/>
<feature type="region of interest" description="Disordered" evidence="1">
    <location>
        <begin position="318"/>
        <end position="337"/>
    </location>
</feature>
<reference evidence="2 3" key="1">
    <citation type="journal article" date="2014" name="Curr. Biol.">
        <title>The genome of the clonal raider ant Cerapachys biroi.</title>
        <authorList>
            <person name="Oxley P.R."/>
            <person name="Ji L."/>
            <person name="Fetter-Pruneda I."/>
            <person name="McKenzie S.K."/>
            <person name="Li C."/>
            <person name="Hu H."/>
            <person name="Zhang G."/>
            <person name="Kronauer D.J."/>
        </authorList>
    </citation>
    <scope>NUCLEOTIDE SEQUENCE [LARGE SCALE GENOMIC DNA]</scope>
</reference>
<dbReference type="OrthoDB" id="10063141at2759"/>
<feature type="compositionally biased region" description="Basic and acidic residues" evidence="1">
    <location>
        <begin position="95"/>
        <end position="112"/>
    </location>
</feature>
<feature type="compositionally biased region" description="Basic and acidic residues" evidence="1">
    <location>
        <begin position="512"/>
        <end position="524"/>
    </location>
</feature>
<sequence length="813" mass="90020">MHKLAKGLKKKKKPKKGKKGGEEEFDPEELERYRRERAEAQQKAEESGQSTGGNTGSDEWKKFQALTAGVDSVLKKTQDDLDRIKSTSFFQRKAPLNEKKPEEPAGQEDSKKSSSKKWVGFDEEGNPIEGEPPQIDGQGGKKEEKPLVSEDGFVEVPEDEDEQEDSADEDIFDTTYVDVLQNIDVQLAYIPDSPTEEEAGDDPFDTTSADKVLKTVDKKGNKLVSLGNAVEVLSGRIDHVSTCKLTKGRRPRLQQDLLLDDFDEAEQPSAETVAAEPVDVEKTLLDDDSDLPDIPVDLTKLPPVLPRPVTPVNSVVTQETTTPITEKAPNDAAPDEPVHLEEADDPFAAKESETVDFQTEIIEASFEAATFADEADPFDTTFATNILPGKAELKFIEKELEELPVSEVSISLTDPAGLNRDYETGLLKLDEQKNDHNGTQLLKRDLLGGSTTDLSQLADQPIAPVEEIIYVDPFDTSAVKELPPGQTELKVLEKELLGEQVSSHIEDDDDFDPRKDEESVKQLPEKPPPPRPPVPPVPVTSAPTKPTFEVTFEEDNKTEAAPTKVERKTSRPEVLELAPTKAVAFELPTPSKRPDLLATSEEEKTLPSKPLTPYYPSQKSLEESLPIDDEEVDVDPFDTSFVNNVAPGKTELKLIESELLKQEPRLPHSLSDYDFDPRATAEPVRRQNAEVEVDAKPLTPKIESKSIEESIEISYSDPFDTSIATNILPGKAELKILEIVPEIDPDFDPRADEVKESEDFLSLDGQDPGDKVLTPLQNKDFSVDDDVDPFDTSFATIEPGRTELKLLESELMK</sequence>
<feature type="region of interest" description="Disordered" evidence="1">
    <location>
        <begin position="500"/>
        <end position="631"/>
    </location>
</feature>
<evidence type="ECO:0000313" key="2">
    <source>
        <dbReference type="EMBL" id="EZA56264.1"/>
    </source>
</evidence>
<feature type="compositionally biased region" description="Basic and acidic residues" evidence="1">
    <location>
        <begin position="139"/>
        <end position="148"/>
    </location>
</feature>
<dbReference type="STRING" id="2015173.A0A026WMC5"/>
<feature type="compositionally biased region" description="Basic and acidic residues" evidence="1">
    <location>
        <begin position="554"/>
        <end position="574"/>
    </location>
</feature>
<name>A0A026WMC5_OOCBI</name>
<accession>A0A026WMC5</accession>
<feature type="compositionally biased region" description="Pro residues" evidence="1">
    <location>
        <begin position="525"/>
        <end position="538"/>
    </location>
</feature>
<feature type="region of interest" description="Disordered" evidence="1">
    <location>
        <begin position="1"/>
        <end position="60"/>
    </location>
</feature>
<dbReference type="EMBL" id="KK107167">
    <property type="protein sequence ID" value="EZA56264.1"/>
    <property type="molecule type" value="Genomic_DNA"/>
</dbReference>
<feature type="compositionally biased region" description="Basic residues" evidence="1">
    <location>
        <begin position="1"/>
        <end position="18"/>
    </location>
</feature>
<feature type="compositionally biased region" description="Basic and acidic residues" evidence="1">
    <location>
        <begin position="30"/>
        <end position="46"/>
    </location>
</feature>
<dbReference type="OMA" id="NTYYAEQ"/>